<feature type="compositionally biased region" description="Low complexity" evidence="1">
    <location>
        <begin position="22"/>
        <end position="33"/>
    </location>
</feature>
<organism evidence="2 3">
    <name type="scientific">Nannochloropsis gaditana</name>
    <dbReference type="NCBI Taxonomy" id="72520"/>
    <lineage>
        <taxon>Eukaryota</taxon>
        <taxon>Sar</taxon>
        <taxon>Stramenopiles</taxon>
        <taxon>Ochrophyta</taxon>
        <taxon>Eustigmatophyceae</taxon>
        <taxon>Eustigmatales</taxon>
        <taxon>Monodopsidaceae</taxon>
        <taxon>Nannochloropsis</taxon>
    </lineage>
</organism>
<accession>W7T890</accession>
<gene>
    <name evidence="2" type="ORF">Naga_101384g1</name>
</gene>
<feature type="compositionally biased region" description="Pro residues" evidence="1">
    <location>
        <begin position="34"/>
        <end position="44"/>
    </location>
</feature>
<sequence length="135" mass="14854">MAPAFISSPSSPPSLPEPRGRPPGSASGIRLRPPAIPPSRLPPLPPPRPSFSFFILLLHFLGHRIDDTFFLSVPEPCPPPFPSVGFLLSEGRRTFRALPTLFSSASPWGFRTFLISILVLLALGRFERREGEREG</sequence>
<feature type="region of interest" description="Disordered" evidence="1">
    <location>
        <begin position="1"/>
        <end position="44"/>
    </location>
</feature>
<dbReference type="EMBL" id="AZIL01001725">
    <property type="protein sequence ID" value="EWM23250.1"/>
    <property type="molecule type" value="Genomic_DNA"/>
</dbReference>
<evidence type="ECO:0000313" key="3">
    <source>
        <dbReference type="Proteomes" id="UP000019335"/>
    </source>
</evidence>
<feature type="non-terminal residue" evidence="2">
    <location>
        <position position="135"/>
    </location>
</feature>
<dbReference type="Proteomes" id="UP000019335">
    <property type="component" value="Chromosome 17"/>
</dbReference>
<dbReference type="AlphaFoldDB" id="W7T890"/>
<keyword evidence="3" id="KW-1185">Reference proteome</keyword>
<evidence type="ECO:0000313" key="2">
    <source>
        <dbReference type="EMBL" id="EWM23250.1"/>
    </source>
</evidence>
<comment type="caution">
    <text evidence="2">The sequence shown here is derived from an EMBL/GenBank/DDBJ whole genome shotgun (WGS) entry which is preliminary data.</text>
</comment>
<evidence type="ECO:0000256" key="1">
    <source>
        <dbReference type="SAM" id="MobiDB-lite"/>
    </source>
</evidence>
<proteinExistence type="predicted"/>
<reference evidence="2 3" key="1">
    <citation type="journal article" date="2014" name="Mol. Plant">
        <title>Chromosome Scale Genome Assembly and Transcriptome Profiling of Nannochloropsis gaditana in Nitrogen Depletion.</title>
        <authorList>
            <person name="Corteggiani Carpinelli E."/>
            <person name="Telatin A."/>
            <person name="Vitulo N."/>
            <person name="Forcato C."/>
            <person name="D'Angelo M."/>
            <person name="Schiavon R."/>
            <person name="Vezzi A."/>
            <person name="Giacometti G.M."/>
            <person name="Morosinotto T."/>
            <person name="Valle G."/>
        </authorList>
    </citation>
    <scope>NUCLEOTIDE SEQUENCE [LARGE SCALE GENOMIC DNA]</scope>
    <source>
        <strain evidence="2 3">B-31</strain>
    </source>
</reference>
<name>W7T890_9STRA</name>
<protein>
    <submittedName>
        <fullName evidence="2">Uncharacterized protein</fullName>
    </submittedName>
</protein>